<feature type="transmembrane region" description="Helical" evidence="1">
    <location>
        <begin position="55"/>
        <end position="74"/>
    </location>
</feature>
<dbReference type="EMBL" id="CP002737">
    <property type="protein sequence ID" value="AEF97045.1"/>
    <property type="molecule type" value="Genomic_DNA"/>
</dbReference>
<dbReference type="InterPro" id="IPR058357">
    <property type="entry name" value="DUF8044"/>
</dbReference>
<evidence type="ECO:0000313" key="2">
    <source>
        <dbReference type="EMBL" id="AEF97045.1"/>
    </source>
</evidence>
<keyword evidence="1" id="KW-1133">Transmembrane helix</keyword>
<dbReference type="HOGENOM" id="CLU_2597741_0_0_2"/>
<dbReference type="AlphaFoldDB" id="F6BAV8"/>
<protein>
    <submittedName>
        <fullName evidence="2">Uncharacterized protein</fullName>
    </submittedName>
</protein>
<proteinExistence type="predicted"/>
<dbReference type="STRING" id="880724.Metig_1511"/>
<dbReference type="Proteomes" id="UP000009227">
    <property type="component" value="Chromosome"/>
</dbReference>
<feature type="transmembrane region" description="Helical" evidence="1">
    <location>
        <begin position="27"/>
        <end position="43"/>
    </location>
</feature>
<reference evidence="2 3" key="1">
    <citation type="submission" date="2011-05" db="EMBL/GenBank/DDBJ databases">
        <title>Complete sequence of Methanotorris igneus Kol 5.</title>
        <authorList>
            <consortium name="US DOE Joint Genome Institute"/>
            <person name="Lucas S."/>
            <person name="Han J."/>
            <person name="Lapidus A."/>
            <person name="Cheng J.-F."/>
            <person name="Goodwin L."/>
            <person name="Pitluck S."/>
            <person name="Peters L."/>
            <person name="Mikhailova N."/>
            <person name="Chertkov O."/>
            <person name="Han C."/>
            <person name="Tapia R."/>
            <person name="Land M."/>
            <person name="Hauser L."/>
            <person name="Kyrpides N."/>
            <person name="Ivanova N."/>
            <person name="Pagani I."/>
            <person name="Sieprawska-Lupa M."/>
            <person name="Whitman W."/>
            <person name="Woyke T."/>
        </authorList>
    </citation>
    <scope>NUCLEOTIDE SEQUENCE [LARGE SCALE GENOMIC DNA]</scope>
    <source>
        <strain evidence="3">DSM 5666 / JCM 11834 / Kol 5</strain>
    </source>
</reference>
<keyword evidence="1" id="KW-0812">Transmembrane</keyword>
<keyword evidence="1" id="KW-0472">Membrane</keyword>
<dbReference type="Pfam" id="PF26161">
    <property type="entry name" value="DUF8044"/>
    <property type="match status" value="1"/>
</dbReference>
<evidence type="ECO:0000313" key="3">
    <source>
        <dbReference type="Proteomes" id="UP000009227"/>
    </source>
</evidence>
<evidence type="ECO:0000256" key="1">
    <source>
        <dbReference type="SAM" id="Phobius"/>
    </source>
</evidence>
<accession>F6BAV8</accession>
<sequence length="79" mass="9472">MKYKTIFLIILVVYITILSIFVRTPDLYLNLILIGFLIEYEIFKPYFSKETQEKLNIIVYILIGIFILIVFRKIHEILS</sequence>
<name>F6BAV8_METIK</name>
<keyword evidence="3" id="KW-1185">Reference proteome</keyword>
<gene>
    <name evidence="2" type="ordered locus">Metig_1511</name>
</gene>
<feature type="transmembrane region" description="Helical" evidence="1">
    <location>
        <begin position="5"/>
        <end position="21"/>
    </location>
</feature>
<dbReference type="KEGG" id="mig:Metig_1511"/>
<organism evidence="3">
    <name type="scientific">Methanotorris igneus (strain DSM 5666 / JCM 11834 / Kol 5)</name>
    <dbReference type="NCBI Taxonomy" id="880724"/>
    <lineage>
        <taxon>Archaea</taxon>
        <taxon>Methanobacteriati</taxon>
        <taxon>Methanobacteriota</taxon>
        <taxon>Methanomada group</taxon>
        <taxon>Methanococci</taxon>
        <taxon>Methanococcales</taxon>
        <taxon>Methanocaldococcaceae</taxon>
        <taxon>Methanotorris</taxon>
    </lineage>
</organism>